<dbReference type="EMBL" id="LR796439">
    <property type="protein sequence ID" value="CAB4144533.1"/>
    <property type="molecule type" value="Genomic_DNA"/>
</dbReference>
<dbReference type="EMBL" id="LR797152">
    <property type="protein sequence ID" value="CAB4190276.1"/>
    <property type="molecule type" value="Genomic_DNA"/>
</dbReference>
<evidence type="ECO:0000313" key="1">
    <source>
        <dbReference type="EMBL" id="CAB4144533.1"/>
    </source>
</evidence>
<sequence>MRASEAGGGQSLPGLESPGKRLEWAFDKLCEVDALLGAIVATWARYTAANMKPGAERWICDKTEWGPILQADIRREWKARVDADASAKDDPSLYPYTEGFVCRAWVNWRKQKEEYRVAVCEYFGVKYASRRQEGGLDGSQE</sequence>
<dbReference type="EMBL" id="LR796996">
    <property type="protein sequence ID" value="CAB4180724.1"/>
    <property type="molecule type" value="Genomic_DNA"/>
</dbReference>
<evidence type="ECO:0000313" key="2">
    <source>
        <dbReference type="EMBL" id="CAB4180724.1"/>
    </source>
</evidence>
<organism evidence="4">
    <name type="scientific">uncultured Caudovirales phage</name>
    <dbReference type="NCBI Taxonomy" id="2100421"/>
    <lineage>
        <taxon>Viruses</taxon>
        <taxon>Duplodnaviria</taxon>
        <taxon>Heunggongvirae</taxon>
        <taxon>Uroviricota</taxon>
        <taxon>Caudoviricetes</taxon>
        <taxon>Peduoviridae</taxon>
        <taxon>Maltschvirus</taxon>
        <taxon>Maltschvirus maltsch</taxon>
    </lineage>
</organism>
<accession>A0A6J5T3K5</accession>
<proteinExistence type="predicted"/>
<reference evidence="4" key="1">
    <citation type="submission" date="2020-05" db="EMBL/GenBank/DDBJ databases">
        <authorList>
            <person name="Chiriac C."/>
            <person name="Salcher M."/>
            <person name="Ghai R."/>
            <person name="Kavagutti S V."/>
        </authorList>
    </citation>
    <scope>NUCLEOTIDE SEQUENCE</scope>
</reference>
<evidence type="ECO:0000313" key="4">
    <source>
        <dbReference type="EMBL" id="CAB4221806.1"/>
    </source>
</evidence>
<dbReference type="EMBL" id="LR797505">
    <property type="protein sequence ID" value="CAB4221806.1"/>
    <property type="molecule type" value="Genomic_DNA"/>
</dbReference>
<gene>
    <name evidence="2" type="ORF">UFOVP1045_93</name>
    <name evidence="3" type="ORF">UFOVP1194_47</name>
    <name evidence="4" type="ORF">UFOVP1641_43</name>
    <name evidence="1" type="ORF">UFOVP466_46</name>
</gene>
<evidence type="ECO:0000313" key="3">
    <source>
        <dbReference type="EMBL" id="CAB4190276.1"/>
    </source>
</evidence>
<name>A0A6J5T3K5_9CAUD</name>
<protein>
    <submittedName>
        <fullName evidence="4">Uncharacterized protein</fullName>
    </submittedName>
</protein>